<dbReference type="SUPFAM" id="SSF50341">
    <property type="entry name" value="CheW-like"/>
    <property type="match status" value="3"/>
</dbReference>
<dbReference type="InterPro" id="IPR002545">
    <property type="entry name" value="CheW-lke_dom"/>
</dbReference>
<dbReference type="GO" id="GO:0005829">
    <property type="term" value="C:cytosol"/>
    <property type="evidence" value="ECO:0007669"/>
    <property type="project" value="TreeGrafter"/>
</dbReference>
<dbReference type="EMBL" id="OMOF01000262">
    <property type="protein sequence ID" value="SPF45547.1"/>
    <property type="molecule type" value="Genomic_DNA"/>
</dbReference>
<dbReference type="PANTHER" id="PTHR22617:SF23">
    <property type="entry name" value="CHEMOTAXIS PROTEIN CHEW"/>
    <property type="match status" value="1"/>
</dbReference>
<accession>A0A2U3L127</accession>
<dbReference type="PANTHER" id="PTHR22617">
    <property type="entry name" value="CHEMOTAXIS SENSOR HISTIDINE KINASE-RELATED"/>
    <property type="match status" value="1"/>
</dbReference>
<dbReference type="Gene3D" id="2.30.30.40">
    <property type="entry name" value="SH3 Domains"/>
    <property type="match status" value="3"/>
</dbReference>
<dbReference type="SMART" id="SM00260">
    <property type="entry name" value="CheW"/>
    <property type="match status" value="3"/>
</dbReference>
<evidence type="ECO:0000313" key="3">
    <source>
        <dbReference type="Proteomes" id="UP000238916"/>
    </source>
</evidence>
<evidence type="ECO:0000259" key="1">
    <source>
        <dbReference type="PROSITE" id="PS50851"/>
    </source>
</evidence>
<evidence type="ECO:0000313" key="2">
    <source>
        <dbReference type="EMBL" id="SPF45547.1"/>
    </source>
</evidence>
<feature type="domain" description="CheW-like" evidence="1">
    <location>
        <begin position="181"/>
        <end position="323"/>
    </location>
</feature>
<name>A0A2U3L127_9FIRM</name>
<dbReference type="CDD" id="cd00732">
    <property type="entry name" value="CheW"/>
    <property type="match status" value="2"/>
</dbReference>
<dbReference type="InterPro" id="IPR036061">
    <property type="entry name" value="CheW-like_dom_sf"/>
</dbReference>
<organism evidence="2 3">
    <name type="scientific">Candidatus Desulfosporosinus infrequens</name>
    <dbReference type="NCBI Taxonomy" id="2043169"/>
    <lineage>
        <taxon>Bacteria</taxon>
        <taxon>Bacillati</taxon>
        <taxon>Bacillota</taxon>
        <taxon>Clostridia</taxon>
        <taxon>Eubacteriales</taxon>
        <taxon>Desulfitobacteriaceae</taxon>
        <taxon>Desulfosporosinus</taxon>
    </lineage>
</organism>
<dbReference type="Proteomes" id="UP000238916">
    <property type="component" value="Unassembled WGS sequence"/>
</dbReference>
<protein>
    <submittedName>
        <fullName evidence="2">Protein CheW</fullName>
    </submittedName>
</protein>
<dbReference type="InterPro" id="IPR039315">
    <property type="entry name" value="CheW"/>
</dbReference>
<dbReference type="Gene3D" id="2.40.50.180">
    <property type="entry name" value="CheA-289, Domain 4"/>
    <property type="match status" value="3"/>
</dbReference>
<dbReference type="PROSITE" id="PS50851">
    <property type="entry name" value="CHEW"/>
    <property type="match status" value="3"/>
</dbReference>
<gene>
    <name evidence="2" type="primary">cheW</name>
    <name evidence="2" type="ORF">SBF1_3340005</name>
</gene>
<dbReference type="Pfam" id="PF01584">
    <property type="entry name" value="CheW"/>
    <property type="match status" value="3"/>
</dbReference>
<proteinExistence type="predicted"/>
<reference evidence="3" key="1">
    <citation type="submission" date="2018-02" db="EMBL/GenBank/DDBJ databases">
        <authorList>
            <person name="Hausmann B."/>
        </authorList>
    </citation>
    <scope>NUCLEOTIDE SEQUENCE [LARGE SCALE GENOMIC DNA]</scope>
    <source>
        <strain evidence="3">Peat soil MAG SbF1</strain>
    </source>
</reference>
<dbReference type="GO" id="GO:0006935">
    <property type="term" value="P:chemotaxis"/>
    <property type="evidence" value="ECO:0007669"/>
    <property type="project" value="InterPro"/>
</dbReference>
<feature type="domain" description="CheW-like" evidence="1">
    <location>
        <begin position="14"/>
        <end position="156"/>
    </location>
</feature>
<dbReference type="AlphaFoldDB" id="A0A2U3L127"/>
<sequence length="490" mass="55066">MTEALNNMTEILEERQLVTFYLGQEEFGVDIMNVRETIRFSEVTKVPQTPDYVEGICNLRGSILPIIDGRSRFGMERRLRDERTRILVVDVNGRVTGIVVDRVSEVLRVNVSDLEPAPAVIRNVDADYLDGVVKLNGGKRLIMALNLGKILTVDIVDTIQAQTVAATALEQVKSSEVDLEEDQLVTFLLGDEEYAFDIMHVKEIIRVPEITAVPNASYYIEGVVSIRSHLLPIVNMRSFFGLEEAVITDQSRVIIIDLGNMSAGFKVDRVMEVIRVPKNVIEPPPVVFSSSESEQIRGVAKLNQGARLLMCLNAQNLLSAAIVKELVGESVEILEEKMEKQMEKQLMEEEQLVAFRLGKEEFAIKITDVQEINRYTDVVRMPGTPAYFDGLVNLRGNIIPVLNLRRRFNMEERANDDSTRIIIVDVGNQKNGVVVDSVSEVLRFERNLVEETPKILANDVDAKYIKGVCKLNNGKRMVMILDLEHALKVG</sequence>
<feature type="domain" description="CheW-like" evidence="1">
    <location>
        <begin position="349"/>
        <end position="490"/>
    </location>
</feature>
<dbReference type="OrthoDB" id="9794382at2"/>
<dbReference type="GO" id="GO:0007165">
    <property type="term" value="P:signal transduction"/>
    <property type="evidence" value="ECO:0007669"/>
    <property type="project" value="InterPro"/>
</dbReference>